<sequence length="1971" mass="215749">MLFRNRRLARATACFLLLESISSIALPTVSWAFMGPTQAEFTGYEAPGSTDMVNLTTGDLSYSIPILDIPGPERGFSLPLNYKAGIQLEQEASWVGLGWNLNPGAIARSVNGYADDADRDAYVSTYRKDLSRGWTGGVPGVLDLGWNSNSGHSGSVNLLEIAGYGWDKNGGDAEVIGVKMGDKGISVDPINMVQAISSIASLGTTSLVDVGLKVVSTAAMGAFGVGRMGEVNGFMNQPTIETEHHWFYDNYWVKFNNNSTELAYGSLHFDDMSKSVPNSNSPYSLGGYNAADYAGIDPNKASASWNDNQLTPYNIGPTIKMPIATNSAHSFKAKPFAAVRTCDSDGNTTWETAADVSQDIRKGEDAGYYDASTRPLSVAHDNFNVMGESVSGSIRPYRLDVGSIAYPKLGRNECTKHFKYMVVPFMDDYKVPFRYENSLSNGYDYHEYVPASGSTNQPEGINFAAGDKNAGTRGTLSIADPRLQTDGLYNTSRTGPARKGLSTRSSSSPNRQLVQGKHIDWYTNAEIKAMYASSVNGNGNGFLEFAQPTASTGNSPSNNPFRENLPAKGIGAFAVTAEDGTTYHYSLPVYNHKTFSKSTETLYNTTSRMEELLGAPAGEATQSSNQETATSWLLTAITSSDYIDRNNSGTVDREDWGGWVKFEYGKLSSQFTWRQPYMYSSYSDDVPVVNGSPNSNYITSRNFSTGFRDSYYLNSISTRSHTALFVKSVRLDGRGSFDPGTTAASSPAVAASRSLLSIDGRAPAASLRLDEVILLDNQTLDKLQTSDGIRTASTTGSVIPALTNDTGSNAATYTQADVNLNNQRRWFCSNASACANAFSYVSPDGSYSPHDDMGKVLDRHDLDFDVRIREFVNEHALKRVVFNYGYDLCRGTLNSFYYFSSDLANPQPDVRGLTNPIHTRGGKLTLRSVSFFGPSVGETSTKIIPDFVFQYGGDTYIPDNPTQTQRDQGYMAAYFGNPEYGTEKWDGFGMYNESGKYSLTSHQASYYNNKNGAAWSLTKITNPLGGSTQISYERDEYAHVAEFGTARLKLTNTNSSNILEVSPVLNSTANGLGHFDLSKLPEVLKQHDLIPITGKAGFTPCAINPLHWNPDDFPPGPGHKDAIVFRDQVYNATLQEVDAVYYDAGKWYIRLVNTPAPQTPNPNLFPPSKMICASPIVGTGTSVETVVPCNVIGGDIRVASIVTSDENGTPYKIRYKYQKADAPAVSNSSGVLAKEPAFMSRFEHAHYAAFDFPATPVIYSEVTVLRGTFKNDDNDYDQRELYAFHTPVSTMVSQNTPTWRGTGNFYNPDNPINSNIGNIEYWGNNAVVDVGKIGQPRWVKKYNRRGDEELSTTFDYTSSVPNADNIAGQGQFTEGVINNELLDLSIYRINRSTKRYLPSVMHASQSTRNGLSITNTNSLYDFYTGQVLESRFLNSRGETYRSLSVPAYTKAANTSMGAKGENPLWHNMLTQMAASYVYKEQGGASQVVSAGIQTWKNDWGTYRDFIGGLYQNETSTATPVWRENSSYTWQSQQLNPNGTYANFVDFDWSGNPNSHWIKTDETVRYDHYSHALETKDLNNSYTAQKLGYKQGQVIAAASNARYTEMAYSGAEDLLTINGTAHFGGEIIAGGTQDVTKAHTGSASLRLDNNQQGFLYQATGGTDLSIGKPYRVSAWVYNNAAAGNASLYIAINGSITQQAFVSAATTKKSGNWYRLSLVTTLPGSANGQRVTFGCTNAASTAAYFDDFRVCPLTSSMTSRVYDARTNRLTHVLDNENLFTRYEYDKAGKLRQVYKETLDRPNDASASQKLLKEYEYNYARTTAPNWVTMSYRCETNSIGEMTGYELRTEADINPLSATYKAENMIKSVNARVGRCHVCGSDPAVLERFVVQPDGGVISAGGVVGTCYVGVWIDSRLDGCCTNNLQAWSKEYRFGPITDWVSQPPLPCSNPCNGSGPGGVVLPGGPALPRPLHP</sequence>
<evidence type="ECO:0000313" key="4">
    <source>
        <dbReference type="Proteomes" id="UP000664369"/>
    </source>
</evidence>
<proteinExistence type="predicted"/>
<evidence type="ECO:0000256" key="2">
    <source>
        <dbReference type="SAM" id="SignalP"/>
    </source>
</evidence>
<dbReference type="InterPro" id="IPR018247">
    <property type="entry name" value="EF_Hand_1_Ca_BS"/>
</dbReference>
<name>A0ABS3QED0_9BACT</name>
<feature type="compositionally biased region" description="Polar residues" evidence="1">
    <location>
        <begin position="502"/>
        <end position="512"/>
    </location>
</feature>
<feature type="region of interest" description="Disordered" evidence="1">
    <location>
        <begin position="485"/>
        <end position="512"/>
    </location>
</feature>
<accession>A0ABS3QED0</accession>
<keyword evidence="4" id="KW-1185">Reference proteome</keyword>
<comment type="caution">
    <text evidence="3">The sequence shown here is derived from an EMBL/GenBank/DDBJ whole genome shotgun (WGS) entry which is preliminary data.</text>
</comment>
<dbReference type="RefSeq" id="WP_208175229.1">
    <property type="nucleotide sequence ID" value="NZ_JAGETZ010000004.1"/>
</dbReference>
<evidence type="ECO:0000256" key="1">
    <source>
        <dbReference type="SAM" id="MobiDB-lite"/>
    </source>
</evidence>
<protein>
    <recommendedName>
        <fullName evidence="5">CBM-cenC domain-containing protein</fullName>
    </recommendedName>
</protein>
<gene>
    <name evidence="3" type="ORF">J4E00_11120</name>
</gene>
<dbReference type="InterPro" id="IPR008979">
    <property type="entry name" value="Galactose-bd-like_sf"/>
</dbReference>
<reference evidence="3 4" key="1">
    <citation type="submission" date="2021-03" db="EMBL/GenBank/DDBJ databases">
        <authorList>
            <person name="Kim M.K."/>
        </authorList>
    </citation>
    <scope>NUCLEOTIDE SEQUENCE [LARGE SCALE GENOMIC DNA]</scope>
    <source>
        <strain evidence="3 4">BT442</strain>
    </source>
</reference>
<dbReference type="PROSITE" id="PS00018">
    <property type="entry name" value="EF_HAND_1"/>
    <property type="match status" value="1"/>
</dbReference>
<feature type="chain" id="PRO_5045953065" description="CBM-cenC domain-containing protein" evidence="2">
    <location>
        <begin position="26"/>
        <end position="1971"/>
    </location>
</feature>
<organism evidence="3 4">
    <name type="scientific">Hymenobacter negativus</name>
    <dbReference type="NCBI Taxonomy" id="2795026"/>
    <lineage>
        <taxon>Bacteria</taxon>
        <taxon>Pseudomonadati</taxon>
        <taxon>Bacteroidota</taxon>
        <taxon>Cytophagia</taxon>
        <taxon>Cytophagales</taxon>
        <taxon>Hymenobacteraceae</taxon>
        <taxon>Hymenobacter</taxon>
    </lineage>
</organism>
<feature type="signal peptide" evidence="2">
    <location>
        <begin position="1"/>
        <end position="25"/>
    </location>
</feature>
<keyword evidence="2" id="KW-0732">Signal</keyword>
<evidence type="ECO:0008006" key="5">
    <source>
        <dbReference type="Google" id="ProtNLM"/>
    </source>
</evidence>
<dbReference type="SUPFAM" id="SSF49785">
    <property type="entry name" value="Galactose-binding domain-like"/>
    <property type="match status" value="1"/>
</dbReference>
<evidence type="ECO:0000313" key="3">
    <source>
        <dbReference type="EMBL" id="MBO2009604.1"/>
    </source>
</evidence>
<dbReference type="Gene3D" id="2.60.120.260">
    <property type="entry name" value="Galactose-binding domain-like"/>
    <property type="match status" value="1"/>
</dbReference>
<dbReference type="Proteomes" id="UP000664369">
    <property type="component" value="Unassembled WGS sequence"/>
</dbReference>
<dbReference type="EMBL" id="JAGETZ010000004">
    <property type="protein sequence ID" value="MBO2009604.1"/>
    <property type="molecule type" value="Genomic_DNA"/>
</dbReference>